<evidence type="ECO:0000313" key="1">
    <source>
        <dbReference type="EMBL" id="PWJ20390.1"/>
    </source>
</evidence>
<reference evidence="4" key="2">
    <citation type="submission" date="2016-10" db="EMBL/GenBank/DDBJ databases">
        <authorList>
            <person name="Varghese N."/>
            <person name="Submissions S."/>
        </authorList>
    </citation>
    <scope>NUCLEOTIDE SEQUENCE [LARGE SCALE GENOMIC DNA]</scope>
    <source>
        <strain evidence="4">DSM 25227</strain>
    </source>
</reference>
<dbReference type="OrthoDB" id="7875218at2"/>
<dbReference type="RefSeq" id="WP_109563981.1">
    <property type="nucleotide sequence ID" value="NZ_QGDJ01000003.1"/>
</dbReference>
<evidence type="ECO:0000313" key="4">
    <source>
        <dbReference type="Proteomes" id="UP000251571"/>
    </source>
</evidence>
<dbReference type="Proteomes" id="UP000251571">
    <property type="component" value="Unassembled WGS sequence"/>
</dbReference>
<dbReference type="Pfam" id="PF20083">
    <property type="entry name" value="DUF6477"/>
    <property type="match status" value="1"/>
</dbReference>
<keyword evidence="3" id="KW-1185">Reference proteome</keyword>
<dbReference type="Proteomes" id="UP000245839">
    <property type="component" value="Unassembled WGS sequence"/>
</dbReference>
<organism evidence="2 4">
    <name type="scientific">Jannaschia seohaensis</name>
    <dbReference type="NCBI Taxonomy" id="475081"/>
    <lineage>
        <taxon>Bacteria</taxon>
        <taxon>Pseudomonadati</taxon>
        <taxon>Pseudomonadota</taxon>
        <taxon>Alphaproteobacteria</taxon>
        <taxon>Rhodobacterales</taxon>
        <taxon>Roseobacteraceae</taxon>
        <taxon>Jannaschia</taxon>
    </lineage>
</organism>
<reference evidence="1 3" key="3">
    <citation type="submission" date="2018-03" db="EMBL/GenBank/DDBJ databases">
        <title>Genomic Encyclopedia of Archaeal and Bacterial Type Strains, Phase II (KMG-II): from individual species to whole genera.</title>
        <authorList>
            <person name="Goeker M."/>
        </authorList>
    </citation>
    <scope>NUCLEOTIDE SEQUENCE [LARGE SCALE GENOMIC DNA]</scope>
    <source>
        <strain evidence="1 3">DSM 25227</strain>
    </source>
</reference>
<protein>
    <submittedName>
        <fullName evidence="2">Uncharacterized protein</fullName>
    </submittedName>
</protein>
<proteinExistence type="predicted"/>
<sequence length="93" mass="10609">MCRITKEINELRRPGLLVEAAAQGTALYERRRDLRRMLRVAIPATARAALEKLLPIEAELEKRRREGATNYCLPRHVDILTALLAEARSFRVG</sequence>
<dbReference type="AlphaFoldDB" id="A0A2Y9APT5"/>
<accession>A0A2Y9APT5</accession>
<evidence type="ECO:0000313" key="3">
    <source>
        <dbReference type="Proteomes" id="UP000245839"/>
    </source>
</evidence>
<reference evidence="2" key="1">
    <citation type="submission" date="2016-10" db="EMBL/GenBank/DDBJ databases">
        <authorList>
            <person name="Cai Z."/>
        </authorList>
    </citation>
    <scope>NUCLEOTIDE SEQUENCE [LARGE SCALE GENOMIC DNA]</scope>
    <source>
        <strain evidence="2">DSM 25227</strain>
    </source>
</reference>
<evidence type="ECO:0000313" key="2">
    <source>
        <dbReference type="EMBL" id="SSA44457.1"/>
    </source>
</evidence>
<dbReference type="EMBL" id="QGDJ01000003">
    <property type="protein sequence ID" value="PWJ20390.1"/>
    <property type="molecule type" value="Genomic_DNA"/>
</dbReference>
<dbReference type="InterPro" id="IPR045516">
    <property type="entry name" value="DUF6477"/>
</dbReference>
<name>A0A2Y9APT5_9RHOB</name>
<dbReference type="EMBL" id="UETC01000003">
    <property type="protein sequence ID" value="SSA44457.1"/>
    <property type="molecule type" value="Genomic_DNA"/>
</dbReference>
<gene>
    <name evidence="1" type="ORF">BCF38_103207</name>
    <name evidence="2" type="ORF">SAMN05421539_103207</name>
</gene>